<reference evidence="2" key="1">
    <citation type="submission" date="2021-11" db="EMBL/GenBank/DDBJ databases">
        <authorList>
            <consortium name="Genoscope - CEA"/>
            <person name="William W."/>
        </authorList>
    </citation>
    <scope>NUCLEOTIDE SEQUENCE</scope>
</reference>
<keyword evidence="3" id="KW-1185">Reference proteome</keyword>
<dbReference type="PROSITE" id="PS50096">
    <property type="entry name" value="IQ"/>
    <property type="match status" value="1"/>
</dbReference>
<dbReference type="EMBL" id="CAKKNE010000004">
    <property type="protein sequence ID" value="CAH0374402.1"/>
    <property type="molecule type" value="Genomic_DNA"/>
</dbReference>
<accession>A0A8J2SU06</accession>
<dbReference type="AlphaFoldDB" id="A0A8J2SU06"/>
<comment type="caution">
    <text evidence="2">The sequence shown here is derived from an EMBL/GenBank/DDBJ whole genome shotgun (WGS) entry which is preliminary data.</text>
</comment>
<evidence type="ECO:0000313" key="3">
    <source>
        <dbReference type="Proteomes" id="UP000789595"/>
    </source>
</evidence>
<proteinExistence type="predicted"/>
<organism evidence="2 3">
    <name type="scientific">Pelagomonas calceolata</name>
    <dbReference type="NCBI Taxonomy" id="35677"/>
    <lineage>
        <taxon>Eukaryota</taxon>
        <taxon>Sar</taxon>
        <taxon>Stramenopiles</taxon>
        <taxon>Ochrophyta</taxon>
        <taxon>Pelagophyceae</taxon>
        <taxon>Pelagomonadales</taxon>
        <taxon>Pelagomonadaceae</taxon>
        <taxon>Pelagomonas</taxon>
    </lineage>
</organism>
<feature type="region of interest" description="Disordered" evidence="1">
    <location>
        <begin position="288"/>
        <end position="349"/>
    </location>
</feature>
<dbReference type="Proteomes" id="UP000789595">
    <property type="component" value="Unassembled WGS sequence"/>
</dbReference>
<evidence type="ECO:0000256" key="1">
    <source>
        <dbReference type="SAM" id="MobiDB-lite"/>
    </source>
</evidence>
<name>A0A8J2SU06_9STRA</name>
<sequence>MDLARRLSSALYGDTEKGTGLETADVNDQETLDRLRDDAKAQARAQIANDLKKFLRKKNNKHSPPPRRRNTYEAWIAQLHPENATVVDGIVTDVDPRFFSEGSDHRAIWNSQNPEKRVDAIVSLDDKYARLDRAATLVQRIYRGAHLRRKLRESIFARKRAAQDACLQAWQVACAPLQHRGEAWDRLFCDALPRGRRPSGVVKAAEAEAEAWRHVDATPESKARFRAESKRMYKFLQSLDKRDVGTIASAFGFGPKSRRRKRKVVAALFDSARTAPPSAALLRRALRPEKPPVPARRKTIIGSNGSGSGDACDALAPPDPGQASASDAAPFRYPRKLGEGRGKKLWESC</sequence>
<feature type="compositionally biased region" description="Basic and acidic residues" evidence="1">
    <location>
        <begin position="336"/>
        <end position="349"/>
    </location>
</feature>
<protein>
    <submittedName>
        <fullName evidence="2">Uncharacterized protein</fullName>
    </submittedName>
</protein>
<evidence type="ECO:0000313" key="2">
    <source>
        <dbReference type="EMBL" id="CAH0374402.1"/>
    </source>
</evidence>
<gene>
    <name evidence="2" type="ORF">PECAL_4P16810</name>
</gene>